<organism evidence="3 5">
    <name type="scientific">Serratia nevei</name>
    <dbReference type="NCBI Taxonomy" id="2703794"/>
    <lineage>
        <taxon>Bacteria</taxon>
        <taxon>Pseudomonadati</taxon>
        <taxon>Pseudomonadota</taxon>
        <taxon>Gammaproteobacteria</taxon>
        <taxon>Enterobacterales</taxon>
        <taxon>Yersiniaceae</taxon>
        <taxon>Serratia</taxon>
    </lineage>
</organism>
<feature type="chain" id="PRO_5044003681" evidence="1">
    <location>
        <begin position="23"/>
        <end position="185"/>
    </location>
</feature>
<dbReference type="Proteomes" id="UP001173597">
    <property type="component" value="Unassembled WGS sequence"/>
</dbReference>
<dbReference type="PANTHER" id="PTHR33420">
    <property type="entry name" value="FIMBRIAL SUBUNIT ELFA-RELATED"/>
    <property type="match status" value="1"/>
</dbReference>
<protein>
    <submittedName>
        <fullName evidence="3">Fimbrial protein</fullName>
    </submittedName>
</protein>
<dbReference type="InterPro" id="IPR008966">
    <property type="entry name" value="Adhesion_dom_sf"/>
</dbReference>
<dbReference type="InterPro" id="IPR000259">
    <property type="entry name" value="Adhesion_dom_fimbrial"/>
</dbReference>
<dbReference type="InterPro" id="IPR036937">
    <property type="entry name" value="Adhesion_dom_fimbrial_sf"/>
</dbReference>
<dbReference type="PANTHER" id="PTHR33420:SF26">
    <property type="entry name" value="FIMBRIAL SUBUNIT"/>
    <property type="match status" value="1"/>
</dbReference>
<dbReference type="InterPro" id="IPR050263">
    <property type="entry name" value="Bact_Fimbrial_Adh_Pro"/>
</dbReference>
<dbReference type="RefSeq" id="WP_048234676.1">
    <property type="nucleotide sequence ID" value="NZ_CAYETX010000034.1"/>
</dbReference>
<feature type="signal peptide" evidence="1">
    <location>
        <begin position="1"/>
        <end position="22"/>
    </location>
</feature>
<evidence type="ECO:0000313" key="3">
    <source>
        <dbReference type="EMBL" id="MDK4767910.1"/>
    </source>
</evidence>
<dbReference type="AlphaFoldDB" id="A0AAW6X462"/>
<reference evidence="3" key="1">
    <citation type="submission" date="2023-01" db="EMBL/GenBank/DDBJ databases">
        <title>Genomic dissection of endemic carbapenem resistance: metallo-beta-lactamase gene dissemination through clonal, plasmid and integron transfer pathways.</title>
        <authorList>
            <person name="Macesic N."/>
        </authorList>
    </citation>
    <scope>NUCLEOTIDE SEQUENCE</scope>
    <source>
        <strain evidence="4">CPO382</strain>
        <strain evidence="3">CPO573</strain>
    </source>
</reference>
<dbReference type="EMBL" id="JARTLO010000026">
    <property type="protein sequence ID" value="MDK4767910.1"/>
    <property type="molecule type" value="Genomic_DNA"/>
</dbReference>
<evidence type="ECO:0000259" key="2">
    <source>
        <dbReference type="Pfam" id="PF00419"/>
    </source>
</evidence>
<dbReference type="Gene3D" id="2.60.40.1090">
    <property type="entry name" value="Fimbrial-type adhesion domain"/>
    <property type="match status" value="1"/>
</dbReference>
<sequence>MKLNKIMLAAVMAFGVSSLAHAAVKDQGHGKVTFSGSIIDAPCSIAPESIDQTVELGAISNVALKDGGKSMPRPFQIKLENCDLTVDANDPSKNNNKVSLTFTGSASEADSALLGITGTAKGAGIALTDGNGKNITLGTATDARLLQNGSNTLSFSAYLQGSGASGAQIVPGEFQSVADFTLAYQ</sequence>
<dbReference type="EMBL" id="JARTOI010000026">
    <property type="protein sequence ID" value="MDK5171823.1"/>
    <property type="molecule type" value="Genomic_DNA"/>
</dbReference>
<feature type="domain" description="Fimbrial-type adhesion" evidence="2">
    <location>
        <begin position="33"/>
        <end position="185"/>
    </location>
</feature>
<dbReference type="Pfam" id="PF00419">
    <property type="entry name" value="Fimbrial"/>
    <property type="match status" value="1"/>
</dbReference>
<keyword evidence="1" id="KW-0732">Signal</keyword>
<dbReference type="GO" id="GO:0009289">
    <property type="term" value="C:pilus"/>
    <property type="evidence" value="ECO:0007669"/>
    <property type="project" value="InterPro"/>
</dbReference>
<proteinExistence type="predicted"/>
<dbReference type="Proteomes" id="UP001174748">
    <property type="component" value="Unassembled WGS sequence"/>
</dbReference>
<keyword evidence="6" id="KW-1185">Reference proteome</keyword>
<name>A0AAW6X462_9GAMM</name>
<evidence type="ECO:0000256" key="1">
    <source>
        <dbReference type="SAM" id="SignalP"/>
    </source>
</evidence>
<evidence type="ECO:0000313" key="4">
    <source>
        <dbReference type="EMBL" id="MDK5171823.1"/>
    </source>
</evidence>
<evidence type="ECO:0000313" key="6">
    <source>
        <dbReference type="Proteomes" id="UP001174748"/>
    </source>
</evidence>
<dbReference type="GO" id="GO:0043709">
    <property type="term" value="P:cell adhesion involved in single-species biofilm formation"/>
    <property type="evidence" value="ECO:0007669"/>
    <property type="project" value="TreeGrafter"/>
</dbReference>
<comment type="caution">
    <text evidence="3">The sequence shown here is derived from an EMBL/GenBank/DDBJ whole genome shotgun (WGS) entry which is preliminary data.</text>
</comment>
<accession>A0AAW6X462</accession>
<evidence type="ECO:0000313" key="5">
    <source>
        <dbReference type="Proteomes" id="UP001173597"/>
    </source>
</evidence>
<dbReference type="SUPFAM" id="SSF49401">
    <property type="entry name" value="Bacterial adhesins"/>
    <property type="match status" value="1"/>
</dbReference>
<gene>
    <name evidence="3" type="ORF">P9854_19195</name>
    <name evidence="4" type="ORF">P9921_15235</name>
</gene>